<dbReference type="Gene3D" id="2.40.40.10">
    <property type="entry name" value="RlpA-like domain"/>
    <property type="match status" value="1"/>
</dbReference>
<keyword evidence="7" id="KW-0732">Signal</keyword>
<dbReference type="GO" id="GO:0009664">
    <property type="term" value="P:plant-type cell wall organization"/>
    <property type="evidence" value="ECO:0007669"/>
    <property type="project" value="InterPro"/>
</dbReference>
<feature type="signal peptide" evidence="7">
    <location>
        <begin position="1"/>
        <end position="20"/>
    </location>
</feature>
<organism evidence="9 10">
    <name type="scientific">Apatococcus lobatus</name>
    <dbReference type="NCBI Taxonomy" id="904363"/>
    <lineage>
        <taxon>Eukaryota</taxon>
        <taxon>Viridiplantae</taxon>
        <taxon>Chlorophyta</taxon>
        <taxon>core chlorophytes</taxon>
        <taxon>Trebouxiophyceae</taxon>
        <taxon>Chlorellales</taxon>
        <taxon>Chlorellaceae</taxon>
        <taxon>Apatococcus</taxon>
    </lineage>
</organism>
<evidence type="ECO:0000256" key="4">
    <source>
        <dbReference type="ARBA" id="ARBA00022512"/>
    </source>
</evidence>
<proteinExistence type="inferred from homology"/>
<evidence type="ECO:0000256" key="2">
    <source>
        <dbReference type="ARBA" id="ARBA00004191"/>
    </source>
</evidence>
<dbReference type="EMBL" id="JALJOS010000007">
    <property type="protein sequence ID" value="KAK9836738.1"/>
    <property type="molecule type" value="Genomic_DNA"/>
</dbReference>
<keyword evidence="5" id="KW-0472">Membrane</keyword>
<keyword evidence="4" id="KW-0134">Cell wall</keyword>
<dbReference type="Pfam" id="PF03330">
    <property type="entry name" value="DPBB_1"/>
    <property type="match status" value="1"/>
</dbReference>
<dbReference type="InterPro" id="IPR007112">
    <property type="entry name" value="Expansin/allergen_DPBB_dom"/>
</dbReference>
<dbReference type="GO" id="GO:0016020">
    <property type="term" value="C:membrane"/>
    <property type="evidence" value="ECO:0007669"/>
    <property type="project" value="UniProtKB-SubCell"/>
</dbReference>
<feature type="compositionally biased region" description="Pro residues" evidence="6">
    <location>
        <begin position="372"/>
        <end position="393"/>
    </location>
</feature>
<name>A0AAW1RSH9_9CHLO</name>
<dbReference type="InterPro" id="IPR002963">
    <property type="entry name" value="Expansin"/>
</dbReference>
<feature type="region of interest" description="Disordered" evidence="6">
    <location>
        <begin position="366"/>
        <end position="393"/>
    </location>
</feature>
<evidence type="ECO:0000256" key="5">
    <source>
        <dbReference type="ARBA" id="ARBA00023136"/>
    </source>
</evidence>
<dbReference type="Gene3D" id="2.60.40.760">
    <property type="entry name" value="Expansin, cellulose-binding-like domain"/>
    <property type="match status" value="1"/>
</dbReference>
<protein>
    <recommendedName>
        <fullName evidence="8">Expansin-like EG45 domain-containing protein</fullName>
    </recommendedName>
</protein>
<evidence type="ECO:0000313" key="10">
    <source>
        <dbReference type="Proteomes" id="UP001438707"/>
    </source>
</evidence>
<comment type="subcellular location">
    <subcellularLocation>
        <location evidence="1">Membrane</location>
        <topology evidence="1">Peripheral membrane protein</topology>
    </subcellularLocation>
    <subcellularLocation>
        <location evidence="2">Secreted</location>
        <location evidence="2">Cell wall</location>
    </subcellularLocation>
</comment>
<dbReference type="InterPro" id="IPR009009">
    <property type="entry name" value="RlpA-like_DPBB"/>
</dbReference>
<feature type="chain" id="PRO_5043373976" description="Expansin-like EG45 domain-containing protein" evidence="7">
    <location>
        <begin position="21"/>
        <end position="483"/>
    </location>
</feature>
<dbReference type="SUPFAM" id="SSF49590">
    <property type="entry name" value="PHL pollen allergen"/>
    <property type="match status" value="1"/>
</dbReference>
<dbReference type="Proteomes" id="UP001438707">
    <property type="component" value="Unassembled WGS sequence"/>
</dbReference>
<evidence type="ECO:0000313" key="9">
    <source>
        <dbReference type="EMBL" id="KAK9836738.1"/>
    </source>
</evidence>
<comment type="similarity">
    <text evidence="3">Belongs to the expansin family. Expansin A subfamily.</text>
</comment>
<dbReference type="CDD" id="cd22271">
    <property type="entry name" value="DPBB_EXP_N-like"/>
    <property type="match status" value="1"/>
</dbReference>
<dbReference type="InterPro" id="IPR036749">
    <property type="entry name" value="Expansin_CBD_sf"/>
</dbReference>
<dbReference type="InterPro" id="IPR007117">
    <property type="entry name" value="Expansin_CBD"/>
</dbReference>
<gene>
    <name evidence="9" type="ORF">WJX74_007211</name>
</gene>
<dbReference type="PANTHER" id="PTHR31867">
    <property type="entry name" value="EXPANSIN-A15"/>
    <property type="match status" value="1"/>
</dbReference>
<dbReference type="AlphaFoldDB" id="A0AAW1RSH9"/>
<feature type="domain" description="Expansin-like EG45" evidence="8">
    <location>
        <begin position="53"/>
        <end position="165"/>
    </location>
</feature>
<evidence type="ECO:0000256" key="7">
    <source>
        <dbReference type="SAM" id="SignalP"/>
    </source>
</evidence>
<evidence type="ECO:0000256" key="6">
    <source>
        <dbReference type="SAM" id="MobiDB-lite"/>
    </source>
</evidence>
<accession>A0AAW1RSH9</accession>
<keyword evidence="4" id="KW-0964">Secreted</keyword>
<dbReference type="InterPro" id="IPR036908">
    <property type="entry name" value="RlpA-like_sf"/>
</dbReference>
<sequence length="483" mass="50796">MQLIFLGVCLLALTARPVRLQIAEALGDWRTGQASFYGGELGTPSAPSYGIVIGSCGYGVIPQQTFPYWSVGALSTSNLFFEEGPVQGCGMCFQIQCINDGSAFQGKCNNDWATDSVTIMITDQCPGCTPDQIDLQALTFGKLAPLVNGRILMQYRRVTCTPPDPITVRIDGNNGPGLWVRLWIEFSASSRFSGVSTSGASATYTQTQLADPNGETLSANFQGMIGIWAAAVQARAAGTAGIQSVLIRGPGASWQPMRNTFGAAWEINNAPTMPADLFVTSDDGQQVTLYGAVTVNSEGEVATSAQFSALPNPSAVLTTMATSDNPPVAPGSTAAAVTSGPIGSGTAQVSLISPPAAPVVISGTFPSSPASPAAPGPPAATPPTPAATPIRPTPTPAALTSCTACQDANFYQSASTCTQQAGCWPMLPDLVDKPCMDWRRYSVPRHRPILWLLRPNMRQMLMLKRFSVILSFSPQTFAADTLL</sequence>
<dbReference type="SUPFAM" id="SSF50685">
    <property type="entry name" value="Barwin-like endoglucanases"/>
    <property type="match status" value="1"/>
</dbReference>
<reference evidence="9 10" key="1">
    <citation type="journal article" date="2024" name="Nat. Commun.">
        <title>Phylogenomics reveals the evolutionary origins of lichenization in chlorophyte algae.</title>
        <authorList>
            <person name="Puginier C."/>
            <person name="Libourel C."/>
            <person name="Otte J."/>
            <person name="Skaloud P."/>
            <person name="Haon M."/>
            <person name="Grisel S."/>
            <person name="Petersen M."/>
            <person name="Berrin J.G."/>
            <person name="Delaux P.M."/>
            <person name="Dal Grande F."/>
            <person name="Keller J."/>
        </authorList>
    </citation>
    <scope>NUCLEOTIDE SEQUENCE [LARGE SCALE GENOMIC DNA]</scope>
    <source>
        <strain evidence="9 10">SAG 2145</strain>
    </source>
</reference>
<keyword evidence="10" id="KW-1185">Reference proteome</keyword>
<evidence type="ECO:0000259" key="8">
    <source>
        <dbReference type="PROSITE" id="PS50842"/>
    </source>
</evidence>
<evidence type="ECO:0000256" key="3">
    <source>
        <dbReference type="ARBA" id="ARBA00005392"/>
    </source>
</evidence>
<evidence type="ECO:0000256" key="1">
    <source>
        <dbReference type="ARBA" id="ARBA00004170"/>
    </source>
</evidence>
<comment type="caution">
    <text evidence="9">The sequence shown here is derived from an EMBL/GenBank/DDBJ whole genome shotgun (WGS) entry which is preliminary data.</text>
</comment>
<dbReference type="PROSITE" id="PS50842">
    <property type="entry name" value="EXPANSIN_EG45"/>
    <property type="match status" value="1"/>
</dbReference>
<dbReference type="Pfam" id="PF01357">
    <property type="entry name" value="Expansin_C"/>
    <property type="match status" value="1"/>
</dbReference>